<evidence type="ECO:0000259" key="12">
    <source>
        <dbReference type="Pfam" id="PF01502"/>
    </source>
</evidence>
<dbReference type="FunFam" id="3.10.20.810:FF:000001">
    <property type="entry name" value="Histidine biosynthesis bifunctional protein HisIE"/>
    <property type="match status" value="1"/>
</dbReference>
<evidence type="ECO:0000256" key="2">
    <source>
        <dbReference type="ARBA" id="ARBA00001460"/>
    </source>
</evidence>
<dbReference type="PANTHER" id="PTHR42945:SF1">
    <property type="entry name" value="HISTIDINE BIOSYNTHESIS BIFUNCTIONAL PROTEIN HIS7"/>
    <property type="match status" value="1"/>
</dbReference>
<evidence type="ECO:0000256" key="5">
    <source>
        <dbReference type="ARBA" id="ARBA00007731"/>
    </source>
</evidence>
<comment type="subunit">
    <text evidence="11">Homodimer.</text>
</comment>
<dbReference type="GO" id="GO:0000105">
    <property type="term" value="P:L-histidine biosynthetic process"/>
    <property type="evidence" value="ECO:0007669"/>
    <property type="project" value="UniProtKB-UniRule"/>
</dbReference>
<feature type="binding site" evidence="11">
    <location>
        <position position="89"/>
    </location>
    <ligand>
        <name>Zn(2+)</name>
        <dbReference type="ChEBI" id="CHEBI:29105"/>
        <note>ligand shared between dimeric partners</note>
    </ligand>
</feature>
<comment type="function">
    <text evidence="11">Catalyzes the hydrolysis of the adenine ring of phosphoribosyl-AMP.</text>
</comment>
<dbReference type="EC" id="3.5.4.19" evidence="11"/>
<organism evidence="13 14">
    <name type="scientific">Desulfovibrio psychrotolerans</name>
    <dbReference type="NCBI Taxonomy" id="415242"/>
    <lineage>
        <taxon>Bacteria</taxon>
        <taxon>Pseudomonadati</taxon>
        <taxon>Thermodesulfobacteriota</taxon>
        <taxon>Desulfovibrionia</taxon>
        <taxon>Desulfovibrionales</taxon>
        <taxon>Desulfovibrionaceae</taxon>
        <taxon>Desulfovibrio</taxon>
    </lineage>
</organism>
<sequence>MAAKSPDMTPVAASDFAPDFAKTGGLVPAIAQDHATGEVLMMAYMNEESWNKTLETGEAHYWSRSRGTLWHKGGTSGHTQHIKAVRLDCDSDTILLLVDQIGGAACHKGYRSCFYRERKDGMVSVCSPLVFDPKEVYK</sequence>
<dbReference type="GO" id="GO:0005737">
    <property type="term" value="C:cytoplasm"/>
    <property type="evidence" value="ECO:0007669"/>
    <property type="project" value="UniProtKB-SubCell"/>
</dbReference>
<dbReference type="EMBL" id="BLVP01000006">
    <property type="protein sequence ID" value="GFM36564.1"/>
    <property type="molecule type" value="Genomic_DNA"/>
</dbReference>
<dbReference type="GO" id="GO:0000287">
    <property type="term" value="F:magnesium ion binding"/>
    <property type="evidence" value="ECO:0007669"/>
    <property type="project" value="UniProtKB-UniRule"/>
</dbReference>
<dbReference type="NCBIfam" id="NF000768">
    <property type="entry name" value="PRK00051.1"/>
    <property type="match status" value="1"/>
</dbReference>
<feature type="binding site" evidence="11">
    <location>
        <position position="113"/>
    </location>
    <ligand>
        <name>Zn(2+)</name>
        <dbReference type="ChEBI" id="CHEBI:29105"/>
        <note>ligand shared between dimeric partners</note>
    </ligand>
</feature>
<proteinExistence type="inferred from homology"/>
<comment type="cofactor">
    <cofactor evidence="11">
        <name>Mg(2+)</name>
        <dbReference type="ChEBI" id="CHEBI:18420"/>
    </cofactor>
    <text evidence="11">Binds 1 Mg(2+) ion per subunit.</text>
</comment>
<keyword evidence="11" id="KW-0479">Metal-binding</keyword>
<dbReference type="PANTHER" id="PTHR42945">
    <property type="entry name" value="HISTIDINE BIOSYNTHESIS BIFUNCTIONAL PROTEIN"/>
    <property type="match status" value="1"/>
</dbReference>
<keyword evidence="10 11" id="KW-0368">Histidine biosynthesis</keyword>
<feature type="binding site" evidence="11">
    <location>
        <position position="90"/>
    </location>
    <ligand>
        <name>Mg(2+)</name>
        <dbReference type="ChEBI" id="CHEBI:18420"/>
    </ligand>
</feature>
<comment type="catalytic activity">
    <reaction evidence="2">
        <text>1-(5-phospho-beta-D-ribosyl)-ATP + H2O = 1-(5-phospho-beta-D-ribosyl)-5'-AMP + diphosphate + H(+)</text>
        <dbReference type="Rhea" id="RHEA:22828"/>
        <dbReference type="ChEBI" id="CHEBI:15377"/>
        <dbReference type="ChEBI" id="CHEBI:15378"/>
        <dbReference type="ChEBI" id="CHEBI:33019"/>
        <dbReference type="ChEBI" id="CHEBI:59457"/>
        <dbReference type="ChEBI" id="CHEBI:73183"/>
        <dbReference type="EC" id="3.6.1.31"/>
    </reaction>
</comment>
<dbReference type="InterPro" id="IPR002496">
    <property type="entry name" value="PRib_AMP_CycHydrolase_dom"/>
</dbReference>
<comment type="similarity">
    <text evidence="5">In the C-terminal section; belongs to the PRA-PH family.</text>
</comment>
<comment type="pathway">
    <text evidence="3 11">Amino-acid biosynthesis; L-histidine biosynthesis; L-histidine from 5-phospho-alpha-D-ribose 1-diphosphate: step 3/9.</text>
</comment>
<evidence type="ECO:0000256" key="11">
    <source>
        <dbReference type="HAMAP-Rule" id="MF_01021"/>
    </source>
</evidence>
<dbReference type="UniPathway" id="UPA00031">
    <property type="reaction ID" value="UER00008"/>
</dbReference>
<dbReference type="GO" id="GO:0004636">
    <property type="term" value="F:phosphoribosyl-ATP diphosphatase activity"/>
    <property type="evidence" value="ECO:0007669"/>
    <property type="project" value="UniProtKB-EC"/>
</dbReference>
<evidence type="ECO:0000256" key="4">
    <source>
        <dbReference type="ARBA" id="ARBA00005204"/>
    </source>
</evidence>
<dbReference type="InterPro" id="IPR038019">
    <property type="entry name" value="PRib_AMP_CycHydrolase_sf"/>
</dbReference>
<feature type="binding site" evidence="11">
    <location>
        <position position="92"/>
    </location>
    <ligand>
        <name>Mg(2+)</name>
        <dbReference type="ChEBI" id="CHEBI:18420"/>
    </ligand>
</feature>
<dbReference type="HAMAP" id="MF_01021">
    <property type="entry name" value="HisI"/>
    <property type="match status" value="1"/>
</dbReference>
<evidence type="ECO:0000256" key="6">
    <source>
        <dbReference type="ARBA" id="ARBA00008299"/>
    </source>
</evidence>
<feature type="domain" description="Phosphoribosyl-AMP cyclohydrolase" evidence="12">
    <location>
        <begin position="41"/>
        <end position="115"/>
    </location>
</feature>
<comment type="caution">
    <text evidence="13">The sequence shown here is derived from an EMBL/GenBank/DDBJ whole genome shotgun (WGS) entry which is preliminary data.</text>
</comment>
<dbReference type="Gene3D" id="3.10.20.810">
    <property type="entry name" value="Phosphoribosyl-AMP cyclohydrolase"/>
    <property type="match status" value="1"/>
</dbReference>
<dbReference type="GO" id="GO:0008270">
    <property type="term" value="F:zinc ion binding"/>
    <property type="evidence" value="ECO:0007669"/>
    <property type="project" value="UniProtKB-UniRule"/>
</dbReference>
<protein>
    <recommendedName>
        <fullName evidence="11">Phosphoribosyl-AMP cyclohydrolase</fullName>
        <shortName evidence="11">PRA-CH</shortName>
        <ecNumber evidence="11">3.5.4.19</ecNumber>
    </recommendedName>
</protein>
<evidence type="ECO:0000256" key="3">
    <source>
        <dbReference type="ARBA" id="ARBA00005169"/>
    </source>
</evidence>
<keyword evidence="14" id="KW-1185">Reference proteome</keyword>
<keyword evidence="7 11" id="KW-0963">Cytoplasm</keyword>
<feature type="binding site" evidence="11">
    <location>
        <position position="106"/>
    </location>
    <ligand>
        <name>Zn(2+)</name>
        <dbReference type="ChEBI" id="CHEBI:29105"/>
        <note>ligand shared between dimeric partners</note>
    </ligand>
</feature>
<evidence type="ECO:0000256" key="9">
    <source>
        <dbReference type="ARBA" id="ARBA00022801"/>
    </source>
</evidence>
<keyword evidence="11" id="KW-0460">Magnesium</keyword>
<accession>A0A7J0BU95</accession>
<comment type="subcellular location">
    <subcellularLocation>
        <location evidence="11">Cytoplasm</location>
    </subcellularLocation>
</comment>
<evidence type="ECO:0000256" key="1">
    <source>
        <dbReference type="ARBA" id="ARBA00000024"/>
    </source>
</evidence>
<comment type="similarity">
    <text evidence="11">Belongs to the PRA-CH family.</text>
</comment>
<dbReference type="SUPFAM" id="SSF141734">
    <property type="entry name" value="HisI-like"/>
    <property type="match status" value="1"/>
</dbReference>
<keyword evidence="11" id="KW-0862">Zinc</keyword>
<evidence type="ECO:0000256" key="7">
    <source>
        <dbReference type="ARBA" id="ARBA00022490"/>
    </source>
</evidence>
<keyword evidence="8 11" id="KW-0028">Amino-acid biosynthesis</keyword>
<dbReference type="GO" id="GO:0004635">
    <property type="term" value="F:phosphoribosyl-AMP cyclohydrolase activity"/>
    <property type="evidence" value="ECO:0007669"/>
    <property type="project" value="UniProtKB-UniRule"/>
</dbReference>
<dbReference type="Pfam" id="PF01502">
    <property type="entry name" value="PRA-CH"/>
    <property type="match status" value="1"/>
</dbReference>
<comment type="cofactor">
    <cofactor evidence="11">
        <name>Zn(2+)</name>
        <dbReference type="ChEBI" id="CHEBI:29105"/>
    </cofactor>
    <text evidence="11">Binds 1 zinc ion per subunit.</text>
</comment>
<feature type="binding site" evidence="11">
    <location>
        <position position="88"/>
    </location>
    <ligand>
        <name>Mg(2+)</name>
        <dbReference type="ChEBI" id="CHEBI:18420"/>
    </ligand>
</feature>
<dbReference type="InterPro" id="IPR026660">
    <property type="entry name" value="PRA-CH"/>
</dbReference>
<comment type="pathway">
    <text evidence="4">Amino-acid biosynthesis; L-histidine biosynthesis; L-histidine from 5-phospho-alpha-D-ribose 1-diphosphate: step 2/9.</text>
</comment>
<comment type="similarity">
    <text evidence="6">In the N-terminal section; belongs to the PRA-CH family.</text>
</comment>
<gene>
    <name evidence="11 13" type="primary">hisI</name>
    <name evidence="13" type="ORF">DSM19430T_12480</name>
</gene>
<comment type="catalytic activity">
    <reaction evidence="1 11">
        <text>1-(5-phospho-beta-D-ribosyl)-5'-AMP + H2O = 1-(5-phospho-beta-D-ribosyl)-5-[(5-phospho-beta-D-ribosylamino)methylideneamino]imidazole-4-carboxamide</text>
        <dbReference type="Rhea" id="RHEA:20049"/>
        <dbReference type="ChEBI" id="CHEBI:15377"/>
        <dbReference type="ChEBI" id="CHEBI:58435"/>
        <dbReference type="ChEBI" id="CHEBI:59457"/>
        <dbReference type="EC" id="3.5.4.19"/>
    </reaction>
</comment>
<evidence type="ECO:0000256" key="8">
    <source>
        <dbReference type="ARBA" id="ARBA00022605"/>
    </source>
</evidence>
<dbReference type="Proteomes" id="UP000503820">
    <property type="component" value="Unassembled WGS sequence"/>
</dbReference>
<reference evidence="13 14" key="1">
    <citation type="submission" date="2020-05" db="EMBL/GenBank/DDBJ databases">
        <title>Draft genome sequence of Desulfovibrio psychrotolerans JS1T.</title>
        <authorList>
            <person name="Ueno A."/>
            <person name="Tamazawa S."/>
            <person name="Tamamura S."/>
            <person name="Murakami T."/>
            <person name="Kiyama T."/>
            <person name="Inomata H."/>
            <person name="Amano Y."/>
            <person name="Miyakawa K."/>
            <person name="Tamaki H."/>
            <person name="Naganuma T."/>
            <person name="Kaneko K."/>
        </authorList>
    </citation>
    <scope>NUCLEOTIDE SEQUENCE [LARGE SCALE GENOMIC DNA]</scope>
    <source>
        <strain evidence="13 14">JS1</strain>
    </source>
</reference>
<evidence type="ECO:0000313" key="14">
    <source>
        <dbReference type="Proteomes" id="UP000503820"/>
    </source>
</evidence>
<dbReference type="AlphaFoldDB" id="A0A7J0BU95"/>
<evidence type="ECO:0000313" key="13">
    <source>
        <dbReference type="EMBL" id="GFM36564.1"/>
    </source>
</evidence>
<keyword evidence="9 11" id="KW-0378">Hydrolase</keyword>
<evidence type="ECO:0000256" key="10">
    <source>
        <dbReference type="ARBA" id="ARBA00023102"/>
    </source>
</evidence>
<name>A0A7J0BU95_9BACT</name>